<dbReference type="AlphaFoldDB" id="A0A543PTL1"/>
<comment type="caution">
    <text evidence="6">The sequence shown here is derived from an EMBL/GenBank/DDBJ whole genome shotgun (WGS) entry which is preliminary data.</text>
</comment>
<proteinExistence type="predicted"/>
<keyword evidence="3" id="KW-0012">Acyltransferase</keyword>
<evidence type="ECO:0000256" key="3">
    <source>
        <dbReference type="ARBA" id="ARBA00023315"/>
    </source>
</evidence>
<protein>
    <recommendedName>
        <fullName evidence="1">[acyl-carrier-protein] S-malonyltransferase</fullName>
        <ecNumber evidence="1">2.3.1.39</ecNumber>
    </recommendedName>
</protein>
<evidence type="ECO:0000313" key="6">
    <source>
        <dbReference type="EMBL" id="TQN47418.1"/>
    </source>
</evidence>
<dbReference type="SMART" id="SM00827">
    <property type="entry name" value="PKS_AT"/>
    <property type="match status" value="1"/>
</dbReference>
<comment type="catalytic activity">
    <reaction evidence="4">
        <text>holo-[ACP] + malonyl-CoA = malonyl-[ACP] + CoA</text>
        <dbReference type="Rhea" id="RHEA:41792"/>
        <dbReference type="Rhea" id="RHEA-COMP:9623"/>
        <dbReference type="Rhea" id="RHEA-COMP:9685"/>
        <dbReference type="ChEBI" id="CHEBI:57287"/>
        <dbReference type="ChEBI" id="CHEBI:57384"/>
        <dbReference type="ChEBI" id="CHEBI:64479"/>
        <dbReference type="ChEBI" id="CHEBI:78449"/>
        <dbReference type="EC" id="2.3.1.39"/>
    </reaction>
</comment>
<dbReference type="Gene3D" id="3.40.366.10">
    <property type="entry name" value="Malonyl-Coenzyme A Acyl Carrier Protein, domain 2"/>
    <property type="match status" value="1"/>
</dbReference>
<dbReference type="InterPro" id="IPR014043">
    <property type="entry name" value="Acyl_transferase_dom"/>
</dbReference>
<name>A0A543PTL1_9MICO</name>
<organism evidence="6 7">
    <name type="scientific">Humibacillus xanthopallidus</name>
    <dbReference type="NCBI Taxonomy" id="412689"/>
    <lineage>
        <taxon>Bacteria</taxon>
        <taxon>Bacillati</taxon>
        <taxon>Actinomycetota</taxon>
        <taxon>Actinomycetes</taxon>
        <taxon>Micrococcales</taxon>
        <taxon>Intrasporangiaceae</taxon>
        <taxon>Humibacillus</taxon>
    </lineage>
</organism>
<evidence type="ECO:0000256" key="4">
    <source>
        <dbReference type="ARBA" id="ARBA00048462"/>
    </source>
</evidence>
<evidence type="ECO:0000256" key="1">
    <source>
        <dbReference type="ARBA" id="ARBA00013258"/>
    </source>
</evidence>
<gene>
    <name evidence="6" type="ORF">FHX52_0515</name>
</gene>
<dbReference type="InterPro" id="IPR016036">
    <property type="entry name" value="Malonyl_transacylase_ACP-bd"/>
</dbReference>
<dbReference type="SUPFAM" id="SSF52151">
    <property type="entry name" value="FabD/lysophospholipase-like"/>
    <property type="match status" value="1"/>
</dbReference>
<dbReference type="PANTHER" id="PTHR42681:SF1">
    <property type="entry name" value="MALONYL-COA-ACYL CARRIER PROTEIN TRANSACYLASE, MITOCHONDRIAL"/>
    <property type="match status" value="1"/>
</dbReference>
<evidence type="ECO:0000259" key="5">
    <source>
        <dbReference type="SMART" id="SM00827"/>
    </source>
</evidence>
<dbReference type="GO" id="GO:0005829">
    <property type="term" value="C:cytosol"/>
    <property type="evidence" value="ECO:0007669"/>
    <property type="project" value="TreeGrafter"/>
</dbReference>
<dbReference type="GO" id="GO:0004314">
    <property type="term" value="F:[acyl-carrier-protein] S-malonyltransferase activity"/>
    <property type="evidence" value="ECO:0007669"/>
    <property type="project" value="UniProtKB-EC"/>
</dbReference>
<sequence length="324" mass="32290">MLAIVCPGQGSQTPGFLSPWLELDGVRGRLEALGEAGGLDLVAHGTVSDADMIKDTAVAQPLIVAAGLVTASALLPTGTEADASLAATGAVLAGHSVGEFTATALAGVVSGAQAMSLVATRGRAMAEASAVTPTGMAAVLGGDADEVLASIERHGLTPANVNGAGQVVAAGTLEQIEAFRADPPAKARVIPLQVAGAFHTHHMAPAVDALAAAAADVTPADPTLALLSNADGRAVTDGAEVVTRLVRQVSNPVRWDQCMATLVDLGVTGLLELAPAGTLVGLAKRAMPGVETVALKTPDDLDAARALVETHGGTDTPSPREGNQ</sequence>
<dbReference type="InterPro" id="IPR050858">
    <property type="entry name" value="Mal-CoA-ACP_Trans/PKS_FabD"/>
</dbReference>
<evidence type="ECO:0000313" key="7">
    <source>
        <dbReference type="Proteomes" id="UP000320085"/>
    </source>
</evidence>
<dbReference type="OrthoDB" id="3248271at2"/>
<dbReference type="RefSeq" id="WP_141819635.1">
    <property type="nucleotide sequence ID" value="NZ_BAAAQC010000005.1"/>
</dbReference>
<dbReference type="Gene3D" id="3.30.70.250">
    <property type="entry name" value="Malonyl-CoA ACP transacylase, ACP-binding"/>
    <property type="match status" value="1"/>
</dbReference>
<dbReference type="InterPro" id="IPR016035">
    <property type="entry name" value="Acyl_Trfase/lysoPLipase"/>
</dbReference>
<dbReference type="EMBL" id="VFQF01000001">
    <property type="protein sequence ID" value="TQN47418.1"/>
    <property type="molecule type" value="Genomic_DNA"/>
</dbReference>
<dbReference type="Proteomes" id="UP000320085">
    <property type="component" value="Unassembled WGS sequence"/>
</dbReference>
<dbReference type="GO" id="GO:0006633">
    <property type="term" value="P:fatty acid biosynthetic process"/>
    <property type="evidence" value="ECO:0007669"/>
    <property type="project" value="TreeGrafter"/>
</dbReference>
<evidence type="ECO:0000256" key="2">
    <source>
        <dbReference type="ARBA" id="ARBA00022679"/>
    </source>
</evidence>
<dbReference type="SUPFAM" id="SSF55048">
    <property type="entry name" value="Probable ACP-binding domain of malonyl-CoA ACP transacylase"/>
    <property type="match status" value="1"/>
</dbReference>
<dbReference type="InterPro" id="IPR001227">
    <property type="entry name" value="Ac_transferase_dom_sf"/>
</dbReference>
<feature type="domain" description="Malonyl-CoA:ACP transacylase (MAT)" evidence="5">
    <location>
        <begin position="5"/>
        <end position="323"/>
    </location>
</feature>
<keyword evidence="2 6" id="KW-0808">Transferase</keyword>
<dbReference type="Pfam" id="PF00698">
    <property type="entry name" value="Acyl_transf_1"/>
    <property type="match status" value="1"/>
</dbReference>
<dbReference type="EC" id="2.3.1.39" evidence="1"/>
<accession>A0A543PTL1</accession>
<dbReference type="PANTHER" id="PTHR42681">
    <property type="entry name" value="MALONYL-COA-ACYL CARRIER PROTEIN TRANSACYLASE, MITOCHONDRIAL"/>
    <property type="match status" value="1"/>
</dbReference>
<reference evidence="6 7" key="1">
    <citation type="submission" date="2019-06" db="EMBL/GenBank/DDBJ databases">
        <title>Sequencing the genomes of 1000 actinobacteria strains.</title>
        <authorList>
            <person name="Klenk H.-P."/>
        </authorList>
    </citation>
    <scope>NUCLEOTIDE SEQUENCE [LARGE SCALE GENOMIC DNA]</scope>
    <source>
        <strain evidence="6 7">DSM 21776</strain>
    </source>
</reference>